<organism evidence="2 3">
    <name type="scientific">Suillus discolor</name>
    <dbReference type="NCBI Taxonomy" id="1912936"/>
    <lineage>
        <taxon>Eukaryota</taxon>
        <taxon>Fungi</taxon>
        <taxon>Dikarya</taxon>
        <taxon>Basidiomycota</taxon>
        <taxon>Agaricomycotina</taxon>
        <taxon>Agaricomycetes</taxon>
        <taxon>Agaricomycetidae</taxon>
        <taxon>Boletales</taxon>
        <taxon>Suillineae</taxon>
        <taxon>Suillaceae</taxon>
        <taxon>Suillus</taxon>
    </lineage>
</organism>
<evidence type="ECO:0000256" key="1">
    <source>
        <dbReference type="SAM" id="MobiDB-lite"/>
    </source>
</evidence>
<reference evidence="2" key="1">
    <citation type="journal article" date="2020" name="New Phytol.">
        <title>Comparative genomics reveals dynamic genome evolution in host specialist ectomycorrhizal fungi.</title>
        <authorList>
            <person name="Lofgren L.A."/>
            <person name="Nguyen N.H."/>
            <person name="Vilgalys R."/>
            <person name="Ruytinx J."/>
            <person name="Liao H.L."/>
            <person name="Branco S."/>
            <person name="Kuo A."/>
            <person name="LaButti K."/>
            <person name="Lipzen A."/>
            <person name="Andreopoulos W."/>
            <person name="Pangilinan J."/>
            <person name="Riley R."/>
            <person name="Hundley H."/>
            <person name="Na H."/>
            <person name="Barry K."/>
            <person name="Grigoriev I.V."/>
            <person name="Stajich J.E."/>
            <person name="Kennedy P.G."/>
        </authorList>
    </citation>
    <scope>NUCLEOTIDE SEQUENCE</scope>
    <source>
        <strain evidence="2">FC423</strain>
    </source>
</reference>
<evidence type="ECO:0000313" key="3">
    <source>
        <dbReference type="Proteomes" id="UP000823399"/>
    </source>
</evidence>
<dbReference type="AlphaFoldDB" id="A0A9P7EZI3"/>
<proteinExistence type="predicted"/>
<name>A0A9P7EZI3_9AGAM</name>
<dbReference type="Proteomes" id="UP000823399">
    <property type="component" value="Unassembled WGS sequence"/>
</dbReference>
<dbReference type="EMBL" id="JABBWM010000066">
    <property type="protein sequence ID" value="KAG2097265.1"/>
    <property type="molecule type" value="Genomic_DNA"/>
</dbReference>
<dbReference type="GeneID" id="64702216"/>
<dbReference type="Pfam" id="PF20414">
    <property type="entry name" value="DUF6698"/>
    <property type="match status" value="1"/>
</dbReference>
<dbReference type="InterPro" id="IPR046521">
    <property type="entry name" value="DUF6698"/>
</dbReference>
<keyword evidence="3" id="KW-1185">Reference proteome</keyword>
<protein>
    <submittedName>
        <fullName evidence="2">Uncharacterized protein</fullName>
    </submittedName>
</protein>
<gene>
    <name evidence="2" type="ORF">F5147DRAFT_747488</name>
</gene>
<comment type="caution">
    <text evidence="2">The sequence shown here is derived from an EMBL/GenBank/DDBJ whole genome shotgun (WGS) entry which is preliminary data.</text>
</comment>
<dbReference type="RefSeq" id="XP_041288495.1">
    <property type="nucleotide sequence ID" value="XM_041439957.1"/>
</dbReference>
<accession>A0A9P7EZI3</accession>
<sequence length="304" mass="33874">MTTKGTIPNIPSKRGSSALQMGPQKKVSSSDPLVSHGRHFGRMVFALCNYPSLLTNGILRLEQLEDSPLEDFSAEERREHHVFEQLLDSYPGLLERLKDGSEEQILHVGELIGKGATGARGDNTKTLKTKENLRSGEMLVCGDQWPIFLYANHVYDPEDPWCGLLRSRLLIYAYKHVFTSPSSVDREPKATCSGNARLHGMNSVTIASLAYIATQVQFALSSSSVFLWTDTSTDSETFYHSLLDLLEDPEECQEVDELLIWWNRQVLPASSAAKRPISANSALSKIRQQRIALKQATNTHIVSS</sequence>
<dbReference type="OrthoDB" id="3220614at2759"/>
<evidence type="ECO:0000313" key="2">
    <source>
        <dbReference type="EMBL" id="KAG2097265.1"/>
    </source>
</evidence>
<feature type="region of interest" description="Disordered" evidence="1">
    <location>
        <begin position="1"/>
        <end position="33"/>
    </location>
</feature>